<evidence type="ECO:0000256" key="1">
    <source>
        <dbReference type="SAM" id="MobiDB-lite"/>
    </source>
</evidence>
<feature type="region of interest" description="Disordered" evidence="1">
    <location>
        <begin position="76"/>
        <end position="108"/>
    </location>
</feature>
<gene>
    <name evidence="3" type="ORF">QQS21_006943</name>
</gene>
<evidence type="ECO:0000313" key="4">
    <source>
        <dbReference type="Proteomes" id="UP001251528"/>
    </source>
</evidence>
<sequence length="417" mass="45955">MKPTAVYLAILLGLATASPAVHHTHALQRRARYIERPPGPQIGSTIKDGLGNVGLNGDLGPNRLWTLFGTPGVPLTGMSEISSSGSRKPAKPESDGSHVAGPKKKPDRIYRWPKEGANVYTHPSQVPQKAATGTRFPSGPHGFRIKGHAGKALAFEILSPYAHDLLNAVKKMDNPVGWAVSWFDNAMSDLQTAIGGEQVASIHGNKLKLRLICWLRGDQPHPLLVDEDCERLKAEDKAKEKQEEEARKDADCSNVSFGPKVPQAYVDHFLKYCEGREKEKQKHEILEAMKSRIRQDIDHEEAWEKEKKQADPSGRCFQGEKEGSQNATSTRDESCKVLEAEAQTKLDEKRIGGLNGLFEVCDDSLGLEPTNCGAICLFEPTEKNHRTGSITDTSLRKKVLDLCESLRDESEKQGLQG</sequence>
<organism evidence="3 4">
    <name type="scientific">Conoideocrella luteorostrata</name>
    <dbReference type="NCBI Taxonomy" id="1105319"/>
    <lineage>
        <taxon>Eukaryota</taxon>
        <taxon>Fungi</taxon>
        <taxon>Dikarya</taxon>
        <taxon>Ascomycota</taxon>
        <taxon>Pezizomycotina</taxon>
        <taxon>Sordariomycetes</taxon>
        <taxon>Hypocreomycetidae</taxon>
        <taxon>Hypocreales</taxon>
        <taxon>Clavicipitaceae</taxon>
        <taxon>Conoideocrella</taxon>
    </lineage>
</organism>
<feature type="chain" id="PRO_5042539176" description="Heat-labile enterotoxin IIA, A chain" evidence="2">
    <location>
        <begin position="18"/>
        <end position="417"/>
    </location>
</feature>
<evidence type="ECO:0000313" key="3">
    <source>
        <dbReference type="EMBL" id="KAK2595343.1"/>
    </source>
</evidence>
<evidence type="ECO:0000256" key="2">
    <source>
        <dbReference type="SAM" id="SignalP"/>
    </source>
</evidence>
<feature type="region of interest" description="Disordered" evidence="1">
    <location>
        <begin position="302"/>
        <end position="333"/>
    </location>
</feature>
<dbReference type="EMBL" id="JASWJB010000135">
    <property type="protein sequence ID" value="KAK2595343.1"/>
    <property type="molecule type" value="Genomic_DNA"/>
</dbReference>
<evidence type="ECO:0008006" key="5">
    <source>
        <dbReference type="Google" id="ProtNLM"/>
    </source>
</evidence>
<accession>A0AAJ0CLP0</accession>
<name>A0AAJ0CLP0_9HYPO</name>
<keyword evidence="4" id="KW-1185">Reference proteome</keyword>
<reference evidence="3" key="1">
    <citation type="submission" date="2023-06" db="EMBL/GenBank/DDBJ databases">
        <title>Conoideocrella luteorostrata (Hypocreales: Clavicipitaceae), a potential biocontrol fungus for elongate hemlock scale in United States Christmas tree production areas.</title>
        <authorList>
            <person name="Barrett H."/>
            <person name="Lovett B."/>
            <person name="Macias A.M."/>
            <person name="Stajich J.E."/>
            <person name="Kasson M.T."/>
        </authorList>
    </citation>
    <scope>NUCLEOTIDE SEQUENCE</scope>
    <source>
        <strain evidence="3">ARSEF 14590</strain>
    </source>
</reference>
<protein>
    <recommendedName>
        <fullName evidence="5">Heat-labile enterotoxin IIA, A chain</fullName>
    </recommendedName>
</protein>
<dbReference type="Proteomes" id="UP001251528">
    <property type="component" value="Unassembled WGS sequence"/>
</dbReference>
<proteinExistence type="predicted"/>
<feature type="signal peptide" evidence="2">
    <location>
        <begin position="1"/>
        <end position="17"/>
    </location>
</feature>
<keyword evidence="2" id="KW-0732">Signal</keyword>
<dbReference type="AlphaFoldDB" id="A0AAJ0CLP0"/>
<comment type="caution">
    <text evidence="3">The sequence shown here is derived from an EMBL/GenBank/DDBJ whole genome shotgun (WGS) entry which is preliminary data.</text>
</comment>